<dbReference type="Proteomes" id="UP000765160">
    <property type="component" value="Unassembled WGS sequence"/>
</dbReference>
<feature type="transmembrane region" description="Helical" evidence="6">
    <location>
        <begin position="128"/>
        <end position="151"/>
    </location>
</feature>
<evidence type="ECO:0000256" key="1">
    <source>
        <dbReference type="ARBA" id="ARBA00004651"/>
    </source>
</evidence>
<accession>A0ABX1F2T2</accession>
<dbReference type="Pfam" id="PF07690">
    <property type="entry name" value="MFS_1"/>
    <property type="match status" value="1"/>
</dbReference>
<reference evidence="8 9" key="1">
    <citation type="submission" date="2020-03" db="EMBL/GenBank/DDBJ databases">
        <title>Roseomonas selenitidurans sp. nov. isolated from soil.</title>
        <authorList>
            <person name="Liu H."/>
        </authorList>
    </citation>
    <scope>NUCLEOTIDE SEQUENCE [LARGE SCALE GENOMIC DNA]</scope>
    <source>
        <strain evidence="8 9">JCM 15073</strain>
    </source>
</reference>
<evidence type="ECO:0000256" key="3">
    <source>
        <dbReference type="ARBA" id="ARBA00022692"/>
    </source>
</evidence>
<feature type="domain" description="Major facilitator superfamily (MFS) profile" evidence="7">
    <location>
        <begin position="7"/>
        <end position="405"/>
    </location>
</feature>
<protein>
    <submittedName>
        <fullName evidence="8">MFS transporter</fullName>
    </submittedName>
</protein>
<comment type="subcellular location">
    <subcellularLocation>
        <location evidence="1">Cell membrane</location>
        <topology evidence="1">Multi-pass membrane protein</topology>
    </subcellularLocation>
</comment>
<dbReference type="PANTHER" id="PTHR43124">
    <property type="entry name" value="PURINE EFFLUX PUMP PBUE"/>
    <property type="match status" value="1"/>
</dbReference>
<keyword evidence="4 6" id="KW-1133">Transmembrane helix</keyword>
<feature type="transmembrane region" description="Helical" evidence="6">
    <location>
        <begin position="282"/>
        <end position="301"/>
    </location>
</feature>
<dbReference type="PROSITE" id="PS50850">
    <property type="entry name" value="MFS"/>
    <property type="match status" value="1"/>
</dbReference>
<keyword evidence="3 6" id="KW-0812">Transmembrane</keyword>
<dbReference type="InterPro" id="IPR020846">
    <property type="entry name" value="MFS_dom"/>
</dbReference>
<comment type="caution">
    <text evidence="8">The sequence shown here is derived from an EMBL/GenBank/DDBJ whole genome shotgun (WGS) entry which is preliminary data.</text>
</comment>
<feature type="transmembrane region" description="Helical" evidence="6">
    <location>
        <begin position="43"/>
        <end position="68"/>
    </location>
</feature>
<feature type="transmembrane region" description="Helical" evidence="6">
    <location>
        <begin position="157"/>
        <end position="179"/>
    </location>
</feature>
<evidence type="ECO:0000313" key="9">
    <source>
        <dbReference type="Proteomes" id="UP000765160"/>
    </source>
</evidence>
<dbReference type="InterPro" id="IPR036259">
    <property type="entry name" value="MFS_trans_sf"/>
</dbReference>
<feature type="transmembrane region" description="Helical" evidence="6">
    <location>
        <begin position="382"/>
        <end position="401"/>
    </location>
</feature>
<feature type="transmembrane region" description="Helical" evidence="6">
    <location>
        <begin position="250"/>
        <end position="270"/>
    </location>
</feature>
<dbReference type="InterPro" id="IPR011701">
    <property type="entry name" value="MFS"/>
</dbReference>
<evidence type="ECO:0000256" key="6">
    <source>
        <dbReference type="SAM" id="Phobius"/>
    </source>
</evidence>
<dbReference type="Gene3D" id="1.20.1250.20">
    <property type="entry name" value="MFS general substrate transporter like domains"/>
    <property type="match status" value="1"/>
</dbReference>
<dbReference type="PANTHER" id="PTHR43124:SF3">
    <property type="entry name" value="CHLORAMPHENICOL EFFLUX PUMP RV0191"/>
    <property type="match status" value="1"/>
</dbReference>
<evidence type="ECO:0000256" key="5">
    <source>
        <dbReference type="ARBA" id="ARBA00023136"/>
    </source>
</evidence>
<organism evidence="8 9">
    <name type="scientific">Falsiroseomonas frigidaquae</name>
    <dbReference type="NCBI Taxonomy" id="487318"/>
    <lineage>
        <taxon>Bacteria</taxon>
        <taxon>Pseudomonadati</taxon>
        <taxon>Pseudomonadota</taxon>
        <taxon>Alphaproteobacteria</taxon>
        <taxon>Acetobacterales</taxon>
        <taxon>Roseomonadaceae</taxon>
        <taxon>Falsiroseomonas</taxon>
    </lineage>
</organism>
<feature type="transmembrane region" description="Helical" evidence="6">
    <location>
        <begin position="307"/>
        <end position="331"/>
    </location>
</feature>
<keyword evidence="9" id="KW-1185">Reference proteome</keyword>
<evidence type="ECO:0000313" key="8">
    <source>
        <dbReference type="EMBL" id="NKE46604.1"/>
    </source>
</evidence>
<evidence type="ECO:0000256" key="2">
    <source>
        <dbReference type="ARBA" id="ARBA00022475"/>
    </source>
</evidence>
<sequence>MRLFARITLPLAGLNFVNQASRTMIATLGPLLALEFALSASELGLLAAMFFAAYAAAQLPVGLAIDLWGSRRVQTVLGLVAALGFVICALATGPFGLAFGRVVTGVGISAGLIAMIKVNTQWYARDQVAGMTGLGVLVGSMGSIVATVPVTLLVPEIGWRGVFGLLALMSLGVSAWIWASVPERGPGAPPPPRRAFGAEVAEFGRIFRHPTFLRFAPSVALLSAMNFTYQGLWAGPWLRDVAGLEEAARAVLLLCYAGGLMAGSVGTGQAASFLQRRGGHPMLVPCISMGGIAVMQLLLMTQPVGNLAVLGAIWFLFALFSAAGPAGYAAIGQRFGAELAGRVATAINVTMLVLVFLLQNAIGWILDLWPRTASGGWDAAGYGWALGMTLALQAVAALRMLRPERG</sequence>
<feature type="transmembrane region" description="Helical" evidence="6">
    <location>
        <begin position="98"/>
        <end position="116"/>
    </location>
</feature>
<dbReference type="EMBL" id="JAAVTX010000005">
    <property type="protein sequence ID" value="NKE46604.1"/>
    <property type="molecule type" value="Genomic_DNA"/>
</dbReference>
<dbReference type="SUPFAM" id="SSF103473">
    <property type="entry name" value="MFS general substrate transporter"/>
    <property type="match status" value="1"/>
</dbReference>
<name>A0ABX1F2T2_9PROT</name>
<keyword evidence="2" id="KW-1003">Cell membrane</keyword>
<dbReference type="RefSeq" id="WP_168051131.1">
    <property type="nucleotide sequence ID" value="NZ_JAATJR010000005.1"/>
</dbReference>
<feature type="transmembrane region" description="Helical" evidence="6">
    <location>
        <begin position="343"/>
        <end position="362"/>
    </location>
</feature>
<gene>
    <name evidence="8" type="ORF">HB662_17615</name>
</gene>
<keyword evidence="5 6" id="KW-0472">Membrane</keyword>
<proteinExistence type="predicted"/>
<dbReference type="InterPro" id="IPR050189">
    <property type="entry name" value="MFS_Efflux_Transporters"/>
</dbReference>
<feature type="transmembrane region" description="Helical" evidence="6">
    <location>
        <begin position="75"/>
        <end position="92"/>
    </location>
</feature>
<evidence type="ECO:0000259" key="7">
    <source>
        <dbReference type="PROSITE" id="PS50850"/>
    </source>
</evidence>
<evidence type="ECO:0000256" key="4">
    <source>
        <dbReference type="ARBA" id="ARBA00022989"/>
    </source>
</evidence>